<evidence type="ECO:0000256" key="2">
    <source>
        <dbReference type="ARBA" id="ARBA00022588"/>
    </source>
</evidence>
<dbReference type="GO" id="GO:0005975">
    <property type="term" value="P:carbohydrate metabolic process"/>
    <property type="evidence" value="ECO:0007669"/>
    <property type="project" value="InterPro"/>
</dbReference>
<dbReference type="Pfam" id="PF00722">
    <property type="entry name" value="Glyco_hydro_16"/>
    <property type="match status" value="1"/>
</dbReference>
<evidence type="ECO:0000259" key="5">
    <source>
        <dbReference type="PROSITE" id="PS51762"/>
    </source>
</evidence>
<dbReference type="InterPro" id="IPR031756">
    <property type="entry name" value="BGBP_N"/>
</dbReference>
<dbReference type="PANTHER" id="PTHR10963">
    <property type="entry name" value="GLYCOSYL HYDROLASE-RELATED"/>
    <property type="match status" value="1"/>
</dbReference>
<dbReference type="InterPro" id="IPR050546">
    <property type="entry name" value="Glycosyl_Hydrlase_16"/>
</dbReference>
<accession>A0AAW1D0U9</accession>
<comment type="caution">
    <text evidence="7">The sequence shown here is derived from an EMBL/GenBank/DDBJ whole genome shotgun (WGS) entry which is preliminary data.</text>
</comment>
<feature type="region of interest" description="Disordered" evidence="4">
    <location>
        <begin position="140"/>
        <end position="176"/>
    </location>
</feature>
<dbReference type="GO" id="GO:0045087">
    <property type="term" value="P:innate immune response"/>
    <property type="evidence" value="ECO:0007669"/>
    <property type="project" value="UniProtKB-KW"/>
</dbReference>
<keyword evidence="3" id="KW-0391">Immunity</keyword>
<protein>
    <submittedName>
        <fullName evidence="7">Uncharacterized protein</fullName>
    </submittedName>
</protein>
<dbReference type="Gene3D" id="2.60.40.2140">
    <property type="entry name" value="Beta-1,3-glucan-recognition protein, N-terminal domain"/>
    <property type="match status" value="1"/>
</dbReference>
<dbReference type="AlphaFoldDB" id="A0AAW1D0U9"/>
<dbReference type="PROSITE" id="PS51762">
    <property type="entry name" value="GH16_2"/>
    <property type="match status" value="1"/>
</dbReference>
<comment type="similarity">
    <text evidence="1">Belongs to the insect beta-1,3-glucan binding protein family.</text>
</comment>
<dbReference type="InterPro" id="IPR043030">
    <property type="entry name" value="BGBP_N_sf"/>
</dbReference>
<feature type="domain" description="GH16" evidence="5">
    <location>
        <begin position="230"/>
        <end position="498"/>
    </location>
</feature>
<proteinExistence type="inferred from homology"/>
<organism evidence="7 8">
    <name type="scientific">Rhynocoris fuscipes</name>
    <dbReference type="NCBI Taxonomy" id="488301"/>
    <lineage>
        <taxon>Eukaryota</taxon>
        <taxon>Metazoa</taxon>
        <taxon>Ecdysozoa</taxon>
        <taxon>Arthropoda</taxon>
        <taxon>Hexapoda</taxon>
        <taxon>Insecta</taxon>
        <taxon>Pterygota</taxon>
        <taxon>Neoptera</taxon>
        <taxon>Paraneoptera</taxon>
        <taxon>Hemiptera</taxon>
        <taxon>Heteroptera</taxon>
        <taxon>Panheteroptera</taxon>
        <taxon>Cimicomorpha</taxon>
        <taxon>Reduviidae</taxon>
        <taxon>Harpactorinae</taxon>
        <taxon>Harpactorini</taxon>
        <taxon>Rhynocoris</taxon>
    </lineage>
</organism>
<keyword evidence="2" id="KW-0399">Innate immunity</keyword>
<feature type="domain" description="CBM39" evidence="6">
    <location>
        <begin position="43"/>
        <end position="143"/>
    </location>
</feature>
<dbReference type="EMBL" id="JAPXFL010000008">
    <property type="protein sequence ID" value="KAK9502758.1"/>
    <property type="molecule type" value="Genomic_DNA"/>
</dbReference>
<dbReference type="GO" id="GO:0030246">
    <property type="term" value="F:carbohydrate binding"/>
    <property type="evidence" value="ECO:0007669"/>
    <property type="project" value="InterPro"/>
</dbReference>
<evidence type="ECO:0000256" key="3">
    <source>
        <dbReference type="ARBA" id="ARBA00022859"/>
    </source>
</evidence>
<dbReference type="Gene3D" id="2.60.120.200">
    <property type="match status" value="1"/>
</dbReference>
<reference evidence="7 8" key="1">
    <citation type="submission" date="2022-12" db="EMBL/GenBank/DDBJ databases">
        <title>Chromosome-level genome assembly of true bugs.</title>
        <authorList>
            <person name="Ma L."/>
            <person name="Li H."/>
        </authorList>
    </citation>
    <scope>NUCLEOTIDE SEQUENCE [LARGE SCALE GENOMIC DNA]</scope>
    <source>
        <strain evidence="7">Lab_2022b</strain>
    </source>
</reference>
<keyword evidence="8" id="KW-1185">Reference proteome</keyword>
<dbReference type="Pfam" id="PF15886">
    <property type="entry name" value="CBM39"/>
    <property type="match status" value="1"/>
</dbReference>
<evidence type="ECO:0000259" key="6">
    <source>
        <dbReference type="PROSITE" id="PS51969"/>
    </source>
</evidence>
<sequence>MLVSILVGLVRFPSRRSIDMSLLLYFLALFITLVASDEYIDKEILAKYEIQVFKPKGFRISVPHTDGITLFAVHLNVNKEMQYLEAGQIAVDVVKRKGERWVYENNNIRIRPGDKLYFWLYVIADGLGHRLDDQVYTVSGDLPPKKPEESTTSASPTVRPTVRPTGTRPTVKPTECELSDTSVSGKEVCKGDVILHEQFDTRPGWSLFSNWTSEIELPGSDSRETFFVVYDSTNAAVEKGFLSIKPTLIQDNFDYDFVRNGELRLKGCTADTKERCEATGTFWKIIPPVLSSRITTKNSFSFKYGKIEIRAKLPKGDWIVPEIWLVGKNYGPHAGRLTIAKSLGNEDLKSDNRLIGGQLLRQGVSINDHSPKMFSIGRNSLWSDAFHLYQVDWAPDSIKFKVDGTEVGSIYNNYKLYENIVDGSNLAPFDTEFYISLGIHVGGLSDFPDDSVNRGQPKPWADQEIKNMVKFWQAKDKWYSTWGEHSKLLIDYIKITAI</sequence>
<dbReference type="SUPFAM" id="SSF49899">
    <property type="entry name" value="Concanavalin A-like lectins/glucanases"/>
    <property type="match status" value="1"/>
</dbReference>
<evidence type="ECO:0000313" key="8">
    <source>
        <dbReference type="Proteomes" id="UP001461498"/>
    </source>
</evidence>
<evidence type="ECO:0000313" key="7">
    <source>
        <dbReference type="EMBL" id="KAK9502758.1"/>
    </source>
</evidence>
<dbReference type="InterPro" id="IPR000757">
    <property type="entry name" value="Beta-glucanase-like"/>
</dbReference>
<name>A0AAW1D0U9_9HEMI</name>
<evidence type="ECO:0000256" key="4">
    <source>
        <dbReference type="SAM" id="MobiDB-lite"/>
    </source>
</evidence>
<dbReference type="PROSITE" id="PS51969">
    <property type="entry name" value="CBM39"/>
    <property type="match status" value="1"/>
</dbReference>
<gene>
    <name evidence="7" type="ORF">O3M35_011468</name>
</gene>
<dbReference type="GO" id="GO:0004553">
    <property type="term" value="F:hydrolase activity, hydrolyzing O-glycosyl compounds"/>
    <property type="evidence" value="ECO:0007669"/>
    <property type="project" value="InterPro"/>
</dbReference>
<dbReference type="InterPro" id="IPR013320">
    <property type="entry name" value="ConA-like_dom_sf"/>
</dbReference>
<feature type="compositionally biased region" description="Low complexity" evidence="4">
    <location>
        <begin position="156"/>
        <end position="173"/>
    </location>
</feature>
<evidence type="ECO:0000256" key="1">
    <source>
        <dbReference type="ARBA" id="ARBA00008781"/>
    </source>
</evidence>
<dbReference type="PANTHER" id="PTHR10963:SF60">
    <property type="entry name" value="GRAM-NEGATIVE BACTERIA-BINDING PROTEIN 1-RELATED"/>
    <property type="match status" value="1"/>
</dbReference>
<dbReference type="Proteomes" id="UP001461498">
    <property type="component" value="Unassembled WGS sequence"/>
</dbReference>